<feature type="transmembrane region" description="Helical" evidence="1">
    <location>
        <begin position="290"/>
        <end position="309"/>
    </location>
</feature>
<evidence type="ECO:0000313" key="3">
    <source>
        <dbReference type="EMBL" id="OQP42738.1"/>
    </source>
</evidence>
<keyword evidence="1" id="KW-1133">Transmembrane helix</keyword>
<evidence type="ECO:0000256" key="1">
    <source>
        <dbReference type="SAM" id="Phobius"/>
    </source>
</evidence>
<dbReference type="PANTHER" id="PTHR23028:SF53">
    <property type="entry name" value="ACYL_TRANSF_3 DOMAIN-CONTAINING PROTEIN"/>
    <property type="match status" value="1"/>
</dbReference>
<keyword evidence="4" id="KW-1185">Reference proteome</keyword>
<feature type="transmembrane region" description="Helical" evidence="1">
    <location>
        <begin position="246"/>
        <end position="269"/>
    </location>
</feature>
<dbReference type="GO" id="GO:0000271">
    <property type="term" value="P:polysaccharide biosynthetic process"/>
    <property type="evidence" value="ECO:0007669"/>
    <property type="project" value="TreeGrafter"/>
</dbReference>
<name>A0A1V9E9C9_9BACT</name>
<dbReference type="AlphaFoldDB" id="A0A1V9E9C9"/>
<organism evidence="3 4">
    <name type="scientific">Niastella yeongjuensis</name>
    <dbReference type="NCBI Taxonomy" id="354355"/>
    <lineage>
        <taxon>Bacteria</taxon>
        <taxon>Pseudomonadati</taxon>
        <taxon>Bacteroidota</taxon>
        <taxon>Chitinophagia</taxon>
        <taxon>Chitinophagales</taxon>
        <taxon>Chitinophagaceae</taxon>
        <taxon>Niastella</taxon>
    </lineage>
</organism>
<proteinExistence type="predicted"/>
<evidence type="ECO:0000259" key="2">
    <source>
        <dbReference type="Pfam" id="PF01757"/>
    </source>
</evidence>
<feature type="transmembrane region" description="Helical" evidence="1">
    <location>
        <begin position="85"/>
        <end position="103"/>
    </location>
</feature>
<reference evidence="4" key="1">
    <citation type="submission" date="2016-04" db="EMBL/GenBank/DDBJ databases">
        <authorList>
            <person name="Chen L."/>
            <person name="Zhuang W."/>
            <person name="Wang G."/>
        </authorList>
    </citation>
    <scope>NUCLEOTIDE SEQUENCE [LARGE SCALE GENOMIC DNA]</scope>
    <source>
        <strain evidence="4">17621</strain>
    </source>
</reference>
<keyword evidence="1" id="KW-0812">Transmembrane</keyword>
<sequence>MNLKYHKELDGVRAIAAFMVIFFHFFFVPAFNLHPLLTKIANFGRTGVSLFFVLSGFLITRILIVTKESRGYFSNFYVRRSLRIFPLYYLFLTLTFIILPLIFGKPFEPFYLQVYSWAYLQDFALAFRWPHVGPAHLWSLSVEEHFYLFWPLLIYILSTRKIVGASVLIIVIAFVVRYFMFVHDYEAYYFTFARIDELSMGALLAVLEIKNKLIDKNANKFLLISVILTIPTIALLVIFTDINNGIIQIIKYNLLAFTFLSMIGYVVSLQETSWLKKFLSSKPMLFLGKISYGLYLYHPLCIAAIWNVFPQMNMVPGFVMAVGFTILVAAASYYLFELNFLKLKRFFEYKKEKVIQSETGVTSI</sequence>
<gene>
    <name evidence="3" type="ORF">A4H97_11270</name>
</gene>
<feature type="transmembrane region" description="Helical" evidence="1">
    <location>
        <begin position="43"/>
        <end position="64"/>
    </location>
</feature>
<dbReference type="EMBL" id="LVXG01000056">
    <property type="protein sequence ID" value="OQP42738.1"/>
    <property type="molecule type" value="Genomic_DNA"/>
</dbReference>
<dbReference type="Pfam" id="PF01757">
    <property type="entry name" value="Acyl_transf_3"/>
    <property type="match status" value="1"/>
</dbReference>
<dbReference type="PANTHER" id="PTHR23028">
    <property type="entry name" value="ACETYLTRANSFERASE"/>
    <property type="match status" value="1"/>
</dbReference>
<comment type="caution">
    <text evidence="3">The sequence shown here is derived from an EMBL/GenBank/DDBJ whole genome shotgun (WGS) entry which is preliminary data.</text>
</comment>
<feature type="domain" description="Acyltransferase 3" evidence="2">
    <location>
        <begin position="7"/>
        <end position="332"/>
    </location>
</feature>
<feature type="transmembrane region" description="Helical" evidence="1">
    <location>
        <begin position="221"/>
        <end position="240"/>
    </location>
</feature>
<evidence type="ECO:0000313" key="4">
    <source>
        <dbReference type="Proteomes" id="UP000192610"/>
    </source>
</evidence>
<dbReference type="Proteomes" id="UP000192610">
    <property type="component" value="Unassembled WGS sequence"/>
</dbReference>
<accession>A0A1V9E9C9</accession>
<dbReference type="GO" id="GO:0016747">
    <property type="term" value="F:acyltransferase activity, transferring groups other than amino-acyl groups"/>
    <property type="evidence" value="ECO:0007669"/>
    <property type="project" value="InterPro"/>
</dbReference>
<dbReference type="GO" id="GO:0016020">
    <property type="term" value="C:membrane"/>
    <property type="evidence" value="ECO:0007669"/>
    <property type="project" value="TreeGrafter"/>
</dbReference>
<feature type="transmembrane region" description="Helical" evidence="1">
    <location>
        <begin position="12"/>
        <end position="31"/>
    </location>
</feature>
<feature type="transmembrane region" description="Helical" evidence="1">
    <location>
        <begin position="315"/>
        <end position="336"/>
    </location>
</feature>
<dbReference type="RefSeq" id="WP_081203153.1">
    <property type="nucleotide sequence ID" value="NZ_FOCZ01000005.1"/>
</dbReference>
<protein>
    <recommendedName>
        <fullName evidence="2">Acyltransferase 3 domain-containing protein</fullName>
    </recommendedName>
</protein>
<dbReference type="OrthoDB" id="290051at2"/>
<feature type="transmembrane region" description="Helical" evidence="1">
    <location>
        <begin position="162"/>
        <end position="181"/>
    </location>
</feature>
<dbReference type="InterPro" id="IPR050879">
    <property type="entry name" value="Acyltransferase_3"/>
</dbReference>
<keyword evidence="1" id="KW-0472">Membrane</keyword>
<dbReference type="InterPro" id="IPR002656">
    <property type="entry name" value="Acyl_transf_3_dom"/>
</dbReference>